<dbReference type="RefSeq" id="XP_037222814.1">
    <property type="nucleotide sequence ID" value="XM_037359929.1"/>
</dbReference>
<organism evidence="1 2">
    <name type="scientific">Mycena indigotica</name>
    <dbReference type="NCBI Taxonomy" id="2126181"/>
    <lineage>
        <taxon>Eukaryota</taxon>
        <taxon>Fungi</taxon>
        <taxon>Dikarya</taxon>
        <taxon>Basidiomycota</taxon>
        <taxon>Agaricomycotina</taxon>
        <taxon>Agaricomycetes</taxon>
        <taxon>Agaricomycetidae</taxon>
        <taxon>Agaricales</taxon>
        <taxon>Marasmiineae</taxon>
        <taxon>Mycenaceae</taxon>
        <taxon>Mycena</taxon>
    </lineage>
</organism>
<comment type="caution">
    <text evidence="1">The sequence shown here is derived from an EMBL/GenBank/DDBJ whole genome shotgun (WGS) entry which is preliminary data.</text>
</comment>
<evidence type="ECO:0000313" key="2">
    <source>
        <dbReference type="Proteomes" id="UP000636479"/>
    </source>
</evidence>
<dbReference type="AlphaFoldDB" id="A0A8H6T1U8"/>
<accession>A0A8H6T1U8</accession>
<sequence length="658" mass="75842">MPARRSRRFEMARAFQTLSAEELASIDEDIDKAKLYDLDKHCSQVLELDALKDTNYAGRDEMRRILEENIQEDVNTEWMLQMDLILKLVFSCGYRPGALGLSGDRSVKWEDIQISCSNSLNFRTVITNSTLQDRPNIPHNRLVLRLESPNRPENVVFDIAIPLLCLALLRNGIKNIKTLDQLIACNSGNIEWESKFVHQAVLFAGGDQGCIQDEVMTAQDVEDVLRVAGRRVGFEDFSTYLLRRNLDQSAFPLGMISVGEARNLISRSNGTFRVGAQPEHLKRRNRIAPYSVPLSKTGFSDEECREHPDWITFTQQPEYRLREQKLAELKAIVDEGLAKCRWNSTAAIITRFERELRNEPHYTTAIKNYRKQHELHTSLIRSKLSTIRELLRQTANDKQLQEPSVPLEIVATPPVASGSNLKDQDEDVAVENLIDMNWEEINERVGSGEENIVEIRAALMKKLFQCGVRRCNKCQCDPTTSEADKTKVYTYDDVEQHENQQDFHHPKNQCLRWFHTHKTCFLCTRDGETVGLGSASSHRRHLRDVHSEDSRLGHAPAINLIPVSFPDWYLTPEEYAAKEKAWAAWVNSIPFPEGYIQTEEEMWERLKDIRVPKVDISGMDISQYIDVRKVNEAYKKRVRLSKAEFQWVYDGPSYEYEH</sequence>
<reference evidence="1" key="1">
    <citation type="submission" date="2020-05" db="EMBL/GenBank/DDBJ databases">
        <title>Mycena genomes resolve the evolution of fungal bioluminescence.</title>
        <authorList>
            <person name="Tsai I.J."/>
        </authorList>
    </citation>
    <scope>NUCLEOTIDE SEQUENCE</scope>
    <source>
        <strain evidence="1">171206Taipei</strain>
    </source>
</reference>
<dbReference type="Proteomes" id="UP000636479">
    <property type="component" value="Unassembled WGS sequence"/>
</dbReference>
<keyword evidence="2" id="KW-1185">Reference proteome</keyword>
<proteinExistence type="predicted"/>
<dbReference type="GeneID" id="59342445"/>
<dbReference type="OrthoDB" id="2884657at2759"/>
<protein>
    <submittedName>
        <fullName evidence="1">Uncharacterized protein</fullName>
    </submittedName>
</protein>
<dbReference type="EMBL" id="JACAZF010000003">
    <property type="protein sequence ID" value="KAF7309364.1"/>
    <property type="molecule type" value="Genomic_DNA"/>
</dbReference>
<evidence type="ECO:0000313" key="1">
    <source>
        <dbReference type="EMBL" id="KAF7309364.1"/>
    </source>
</evidence>
<name>A0A8H6T1U8_9AGAR</name>
<gene>
    <name evidence="1" type="ORF">MIND_00307100</name>
</gene>